<gene>
    <name evidence="1" type="ORF">NPIL_456221</name>
</gene>
<dbReference type="EMBL" id="BMAW01024290">
    <property type="protein sequence ID" value="GFT87298.1"/>
    <property type="molecule type" value="Genomic_DNA"/>
</dbReference>
<evidence type="ECO:0000313" key="1">
    <source>
        <dbReference type="EMBL" id="GFT87298.1"/>
    </source>
</evidence>
<name>A0A8X6U6Z1_NEPPI</name>
<evidence type="ECO:0000313" key="2">
    <source>
        <dbReference type="Proteomes" id="UP000887013"/>
    </source>
</evidence>
<organism evidence="1 2">
    <name type="scientific">Nephila pilipes</name>
    <name type="common">Giant wood spider</name>
    <name type="synonym">Nephila maculata</name>
    <dbReference type="NCBI Taxonomy" id="299642"/>
    <lineage>
        <taxon>Eukaryota</taxon>
        <taxon>Metazoa</taxon>
        <taxon>Ecdysozoa</taxon>
        <taxon>Arthropoda</taxon>
        <taxon>Chelicerata</taxon>
        <taxon>Arachnida</taxon>
        <taxon>Araneae</taxon>
        <taxon>Araneomorphae</taxon>
        <taxon>Entelegynae</taxon>
        <taxon>Araneoidea</taxon>
        <taxon>Nephilidae</taxon>
        <taxon>Nephila</taxon>
    </lineage>
</organism>
<reference evidence="1" key="1">
    <citation type="submission" date="2020-08" db="EMBL/GenBank/DDBJ databases">
        <title>Multicomponent nature underlies the extraordinary mechanical properties of spider dragline silk.</title>
        <authorList>
            <person name="Kono N."/>
            <person name="Nakamura H."/>
            <person name="Mori M."/>
            <person name="Yoshida Y."/>
            <person name="Ohtoshi R."/>
            <person name="Malay A.D."/>
            <person name="Moran D.A.P."/>
            <person name="Tomita M."/>
            <person name="Numata K."/>
            <person name="Arakawa K."/>
        </authorList>
    </citation>
    <scope>NUCLEOTIDE SEQUENCE</scope>
</reference>
<dbReference type="AlphaFoldDB" id="A0A8X6U6Z1"/>
<accession>A0A8X6U6Z1</accession>
<protein>
    <submittedName>
        <fullName evidence="1">Uncharacterized protein</fullName>
    </submittedName>
</protein>
<keyword evidence="2" id="KW-1185">Reference proteome</keyword>
<proteinExistence type="predicted"/>
<comment type="caution">
    <text evidence="1">The sequence shown here is derived from an EMBL/GenBank/DDBJ whole genome shotgun (WGS) entry which is preliminary data.</text>
</comment>
<sequence length="36" mass="4159">VMRRRQPQVYEDACVEVARCDGIYNPLHMAEKVPSP</sequence>
<dbReference type="Proteomes" id="UP000887013">
    <property type="component" value="Unassembled WGS sequence"/>
</dbReference>
<feature type="non-terminal residue" evidence="1">
    <location>
        <position position="1"/>
    </location>
</feature>